<keyword evidence="3 9" id="KW-0639">Primosome</keyword>
<keyword evidence="5" id="KW-0548">Nucleotidyltransferase</keyword>
<dbReference type="Proteomes" id="UP001212152">
    <property type="component" value="Unassembled WGS sequence"/>
</dbReference>
<dbReference type="Pfam" id="PF01896">
    <property type="entry name" value="DNA_primase_S"/>
    <property type="match status" value="1"/>
</dbReference>
<dbReference type="InterPro" id="IPR014052">
    <property type="entry name" value="DNA_primase_ssu_euk/arc"/>
</dbReference>
<evidence type="ECO:0000313" key="12">
    <source>
        <dbReference type="Proteomes" id="UP001212152"/>
    </source>
</evidence>
<dbReference type="PANTHER" id="PTHR10536">
    <property type="entry name" value="DNA PRIMASE SMALL SUBUNIT"/>
    <property type="match status" value="1"/>
</dbReference>
<proteinExistence type="inferred from homology"/>
<keyword evidence="2 9" id="KW-0240">DNA-directed RNA polymerase</keyword>
<dbReference type="NCBIfam" id="TIGR00335">
    <property type="entry name" value="primase_sml"/>
    <property type="match status" value="1"/>
</dbReference>
<dbReference type="GO" id="GO:0005658">
    <property type="term" value="C:alpha DNA polymerase:primase complex"/>
    <property type="evidence" value="ECO:0007669"/>
    <property type="project" value="UniProtKB-ARBA"/>
</dbReference>
<evidence type="ECO:0000256" key="9">
    <source>
        <dbReference type="RuleBase" id="RU003514"/>
    </source>
</evidence>
<evidence type="ECO:0000313" key="11">
    <source>
        <dbReference type="EMBL" id="KAJ3179857.1"/>
    </source>
</evidence>
<keyword evidence="6 9" id="KW-0235">DNA replication</keyword>
<dbReference type="GO" id="GO:0003899">
    <property type="term" value="F:DNA-directed RNA polymerase activity"/>
    <property type="evidence" value="ECO:0007669"/>
    <property type="project" value="InterPro"/>
</dbReference>
<dbReference type="AlphaFoldDB" id="A0AAD5TLD1"/>
<comment type="similarity">
    <text evidence="1 9">Belongs to the eukaryotic-type primase small subunit family.</text>
</comment>
<keyword evidence="7" id="KW-0479">Metal-binding</keyword>
<dbReference type="GO" id="GO:0046872">
    <property type="term" value="F:metal ion binding"/>
    <property type="evidence" value="ECO:0007669"/>
    <property type="project" value="UniProtKB-KW"/>
</dbReference>
<keyword evidence="12" id="KW-1185">Reference proteome</keyword>
<reference evidence="11" key="1">
    <citation type="submission" date="2020-05" db="EMBL/GenBank/DDBJ databases">
        <title>Phylogenomic resolution of chytrid fungi.</title>
        <authorList>
            <person name="Stajich J.E."/>
            <person name="Amses K."/>
            <person name="Simmons R."/>
            <person name="Seto K."/>
            <person name="Myers J."/>
            <person name="Bonds A."/>
            <person name="Quandt C.A."/>
            <person name="Barry K."/>
            <person name="Liu P."/>
            <person name="Grigoriev I."/>
            <person name="Longcore J.E."/>
            <person name="James T.Y."/>
        </authorList>
    </citation>
    <scope>NUCLEOTIDE SEQUENCE</scope>
    <source>
        <strain evidence="11">JEL0379</strain>
    </source>
</reference>
<evidence type="ECO:0000256" key="5">
    <source>
        <dbReference type="ARBA" id="ARBA00022695"/>
    </source>
</evidence>
<organism evidence="11 12">
    <name type="scientific">Geranomyces variabilis</name>
    <dbReference type="NCBI Taxonomy" id="109894"/>
    <lineage>
        <taxon>Eukaryota</taxon>
        <taxon>Fungi</taxon>
        <taxon>Fungi incertae sedis</taxon>
        <taxon>Chytridiomycota</taxon>
        <taxon>Chytridiomycota incertae sedis</taxon>
        <taxon>Chytridiomycetes</taxon>
        <taxon>Spizellomycetales</taxon>
        <taxon>Powellomycetaceae</taxon>
        <taxon>Geranomyces</taxon>
    </lineage>
</organism>
<evidence type="ECO:0000256" key="6">
    <source>
        <dbReference type="ARBA" id="ARBA00022705"/>
    </source>
</evidence>
<keyword evidence="4 9" id="KW-0808">Transferase</keyword>
<keyword evidence="8" id="KW-0804">Transcription</keyword>
<dbReference type="EC" id="2.7.7.-" evidence="9"/>
<feature type="region of interest" description="Disordered" evidence="10">
    <location>
        <begin position="233"/>
        <end position="320"/>
    </location>
</feature>
<protein>
    <recommendedName>
        <fullName evidence="9">DNA primase</fullName>
        <ecNumber evidence="9">2.7.7.-</ecNumber>
    </recommendedName>
</protein>
<evidence type="ECO:0000256" key="4">
    <source>
        <dbReference type="ARBA" id="ARBA00022679"/>
    </source>
</evidence>
<evidence type="ECO:0000256" key="2">
    <source>
        <dbReference type="ARBA" id="ARBA00022478"/>
    </source>
</evidence>
<dbReference type="EMBL" id="JADGJQ010000019">
    <property type="protein sequence ID" value="KAJ3179857.1"/>
    <property type="molecule type" value="Genomic_DNA"/>
</dbReference>
<dbReference type="InterPro" id="IPR002755">
    <property type="entry name" value="DNA_primase_S"/>
</dbReference>
<evidence type="ECO:0000256" key="8">
    <source>
        <dbReference type="ARBA" id="ARBA00023163"/>
    </source>
</evidence>
<comment type="caution">
    <text evidence="11">The sequence shown here is derived from an EMBL/GenBank/DDBJ whole genome shotgun (WGS) entry which is preliminary data.</text>
</comment>
<sequence length="540" mass="61037">MPTAAKEPPTDNAMDVDPATQAPAVVAPLPDDDQMEITSASEDQFHALLRIFYQRLFPFTDFYRWLGYGNPDNGYFAKREWSFTLASDVYIRFQSFAGPEELRTAIVHQCPVKIDIGAVYNLQPKDKKTVLPGAFVAKERELVFDIDLTDYDDVRTCCSAADICRKCWDFMTIAIKILHRALTDDFGFKHLLWVYSGRRGVHCWVSDDRARKLSHEARAAIVSYLSVVSSNAGQDRSTAAVNAPDAGGESEDDIVHGLGGEDSEGEREDSRRAAGGGGNDSAKGEDDSESEDERGDGKKRKRSRRRDLDDEEEEEPPLDSRAPELFHYSLRRAHRVLHKHFRKTVLVEMNSLATRPRYSKILAMVPDADIRTRLDEEWKTAQGSSIDRWKRLLAEMGRSRHCATTERDIMFKFLYPRLDANVSIGINHLLKSPFCVHPKTGKVCVPIDPTRCSDFNPLTVPTLQGIVGELNTNAKQNSDEGAEEDFERTALNAHIQTFRKFLHGIAQETKARLRAEEAAASKRVDMQRLAEKENRRDLTF</sequence>
<gene>
    <name evidence="11" type="ORF">HDU87_002425</name>
</gene>
<dbReference type="CDD" id="cd04860">
    <property type="entry name" value="AE_Prim_S"/>
    <property type="match status" value="1"/>
</dbReference>
<dbReference type="Gene3D" id="3.90.920.10">
    <property type="entry name" value="DNA primase, PRIM domain"/>
    <property type="match status" value="2"/>
</dbReference>
<evidence type="ECO:0000256" key="7">
    <source>
        <dbReference type="ARBA" id="ARBA00022723"/>
    </source>
</evidence>
<accession>A0AAD5TLD1</accession>
<evidence type="ECO:0000256" key="3">
    <source>
        <dbReference type="ARBA" id="ARBA00022515"/>
    </source>
</evidence>
<dbReference type="SUPFAM" id="SSF56747">
    <property type="entry name" value="Prim-pol domain"/>
    <property type="match status" value="1"/>
</dbReference>
<evidence type="ECO:0000256" key="1">
    <source>
        <dbReference type="ARBA" id="ARBA00009762"/>
    </source>
</evidence>
<name>A0AAD5TLD1_9FUNG</name>
<evidence type="ECO:0000256" key="10">
    <source>
        <dbReference type="SAM" id="MobiDB-lite"/>
    </source>
</evidence>
<dbReference type="GO" id="GO:0006269">
    <property type="term" value="P:DNA replication, synthesis of primer"/>
    <property type="evidence" value="ECO:0007669"/>
    <property type="project" value="UniProtKB-KW"/>
</dbReference>